<dbReference type="Proteomes" id="UP001628091">
    <property type="component" value="Unassembled WGS sequence"/>
</dbReference>
<protein>
    <submittedName>
        <fullName evidence="4">Response regulator</fullName>
    </submittedName>
</protein>
<sequence>MDELAGLRALVVEDEGLVALLIEGMLEELGCEVAVSVATLAEAITAATHETLDFALLDVNLDGQSVFPVAEILRTREIPILFSTGYGRVGVPDAFKEYPVLSKPFEAEELEQKLRSALKQ</sequence>
<dbReference type="PANTHER" id="PTHR44591">
    <property type="entry name" value="STRESS RESPONSE REGULATOR PROTEIN 1"/>
    <property type="match status" value="1"/>
</dbReference>
<feature type="domain" description="Response regulatory" evidence="3">
    <location>
        <begin position="8"/>
        <end position="118"/>
    </location>
</feature>
<dbReference type="PROSITE" id="PS50110">
    <property type="entry name" value="RESPONSE_REGULATORY"/>
    <property type="match status" value="1"/>
</dbReference>
<dbReference type="PANTHER" id="PTHR44591:SF24">
    <property type="entry name" value="PROTEIN-GLUTAMATE METHYLESTERASE_PROTEIN-GLUTAMINE GLUTAMINASE 1"/>
    <property type="match status" value="1"/>
</dbReference>
<feature type="modified residue" description="4-aspartylphosphate" evidence="2">
    <location>
        <position position="58"/>
    </location>
</feature>
<dbReference type="SMART" id="SM00448">
    <property type="entry name" value="REC"/>
    <property type="match status" value="1"/>
</dbReference>
<evidence type="ECO:0000259" key="3">
    <source>
        <dbReference type="PROSITE" id="PS50110"/>
    </source>
</evidence>
<organism evidence="4 5">
    <name type="scientific">Phyllobacterium phragmitis</name>
    <dbReference type="NCBI Taxonomy" id="2670329"/>
    <lineage>
        <taxon>Bacteria</taxon>
        <taxon>Pseudomonadati</taxon>
        <taxon>Pseudomonadota</taxon>
        <taxon>Alphaproteobacteria</taxon>
        <taxon>Hyphomicrobiales</taxon>
        <taxon>Phyllobacteriaceae</taxon>
        <taxon>Phyllobacterium</taxon>
    </lineage>
</organism>
<gene>
    <name evidence="4" type="ORF">PPNSA23_40240</name>
</gene>
<dbReference type="InterPro" id="IPR050595">
    <property type="entry name" value="Bact_response_regulator"/>
</dbReference>
<evidence type="ECO:0000313" key="4">
    <source>
        <dbReference type="EMBL" id="GAB1584081.1"/>
    </source>
</evidence>
<proteinExistence type="predicted"/>
<evidence type="ECO:0000256" key="2">
    <source>
        <dbReference type="PROSITE-ProRule" id="PRU00169"/>
    </source>
</evidence>
<dbReference type="SUPFAM" id="SSF52172">
    <property type="entry name" value="CheY-like"/>
    <property type="match status" value="1"/>
</dbReference>
<dbReference type="Pfam" id="PF00072">
    <property type="entry name" value="Response_reg"/>
    <property type="match status" value="1"/>
</dbReference>
<dbReference type="Gene3D" id="3.40.50.2300">
    <property type="match status" value="1"/>
</dbReference>
<dbReference type="RefSeq" id="WP_407866575.1">
    <property type="nucleotide sequence ID" value="NZ_BAAFZP010000002.1"/>
</dbReference>
<comment type="caution">
    <text evidence="4">The sequence shown here is derived from an EMBL/GenBank/DDBJ whole genome shotgun (WGS) entry which is preliminary data.</text>
</comment>
<dbReference type="InterPro" id="IPR011006">
    <property type="entry name" value="CheY-like_superfamily"/>
</dbReference>
<evidence type="ECO:0000256" key="1">
    <source>
        <dbReference type="ARBA" id="ARBA00022553"/>
    </source>
</evidence>
<evidence type="ECO:0000313" key="5">
    <source>
        <dbReference type="Proteomes" id="UP001628091"/>
    </source>
</evidence>
<dbReference type="EMBL" id="BAAFZP010000002">
    <property type="protein sequence ID" value="GAB1584081.1"/>
    <property type="molecule type" value="Genomic_DNA"/>
</dbReference>
<name>A0ABQ0H5C9_9HYPH</name>
<accession>A0ABQ0H5C9</accession>
<dbReference type="InterPro" id="IPR001789">
    <property type="entry name" value="Sig_transdc_resp-reg_receiver"/>
</dbReference>
<keyword evidence="5" id="KW-1185">Reference proteome</keyword>
<keyword evidence="1 2" id="KW-0597">Phosphoprotein</keyword>
<reference evidence="4 5" key="1">
    <citation type="submission" date="2024-10" db="EMBL/GenBank/DDBJ databases">
        <title>Isolation, draft genome sequencing and identification of Phyllobacterium sp. NSA23, isolated from leaf soil.</title>
        <authorList>
            <person name="Akita H."/>
        </authorList>
    </citation>
    <scope>NUCLEOTIDE SEQUENCE [LARGE SCALE GENOMIC DNA]</scope>
    <source>
        <strain evidence="4 5">NSA23</strain>
    </source>
</reference>